<comment type="caution">
    <text evidence="2">The sequence shown here is derived from an EMBL/GenBank/DDBJ whole genome shotgun (WGS) entry which is preliminary data.</text>
</comment>
<dbReference type="Proteomes" id="UP000433883">
    <property type="component" value="Unassembled WGS sequence"/>
</dbReference>
<dbReference type="AlphaFoldDB" id="A0A8H3U3Z1"/>
<dbReference type="EMBL" id="WNWQ01000960">
    <property type="protein sequence ID" value="KAE9962810.1"/>
    <property type="molecule type" value="Genomic_DNA"/>
</dbReference>
<proteinExistence type="predicted"/>
<feature type="region of interest" description="Disordered" evidence="1">
    <location>
        <begin position="143"/>
        <end position="250"/>
    </location>
</feature>
<evidence type="ECO:0000313" key="3">
    <source>
        <dbReference type="Proteomes" id="UP000433883"/>
    </source>
</evidence>
<accession>A0A8H3U3Z1</accession>
<evidence type="ECO:0000256" key="1">
    <source>
        <dbReference type="SAM" id="MobiDB-lite"/>
    </source>
</evidence>
<evidence type="ECO:0000313" key="2">
    <source>
        <dbReference type="EMBL" id="KAE9962810.1"/>
    </source>
</evidence>
<reference evidence="2 3" key="1">
    <citation type="submission" date="2019-11" db="EMBL/GenBank/DDBJ databases">
        <title>Venturia inaequalis Genome Resource.</title>
        <authorList>
            <person name="Lichtner F.J."/>
        </authorList>
    </citation>
    <scope>NUCLEOTIDE SEQUENCE [LARGE SCALE GENOMIC DNA]</scope>
    <source>
        <strain evidence="2">Bline_iso_100314</strain>
    </source>
</reference>
<organism evidence="2 3">
    <name type="scientific">Venturia inaequalis</name>
    <name type="common">Apple scab fungus</name>
    <dbReference type="NCBI Taxonomy" id="5025"/>
    <lineage>
        <taxon>Eukaryota</taxon>
        <taxon>Fungi</taxon>
        <taxon>Dikarya</taxon>
        <taxon>Ascomycota</taxon>
        <taxon>Pezizomycotina</taxon>
        <taxon>Dothideomycetes</taxon>
        <taxon>Pleosporomycetidae</taxon>
        <taxon>Venturiales</taxon>
        <taxon>Venturiaceae</taxon>
        <taxon>Venturia</taxon>
    </lineage>
</organism>
<name>A0A8H3U3Z1_VENIN</name>
<protein>
    <submittedName>
        <fullName evidence="2">Uncharacterized protein</fullName>
    </submittedName>
</protein>
<sequence>MSEDNTPPEKKNKVLRKIHNEYETKRNVSVHNLVDADRHEQALAIQRAEEAASPATEPANDEEEHASSSDEIEPGLLPDDQHPVAMGQGDDEIVSPSDVTQSWEDVAVAAGELEGAAEGRPGFPHKTRTTFIQRGNIIRKRPQELVLDSHSQQPDIVDGRWDPETPVGSWRGSPPTAARAWGDQSGRDSGSDDDDMRMAKAESKRDYDEMTARQWKVEAPQDGGNASKSHKEPARALPQQPRTSKPDISILGSRAFNPYYPESEPDNFADMKKWVMAQMEMQLKDHTAGFPVRVHLVGTDDEHHEIIGVHQDMTIKELNQTIYESLEIAEWVSLTLDVRWMSDADWKFICDSTPSTISEADSKEDGFDILRQSAWEGNRHTPITPLNCAHVLAMLKMRKGKDFISVTVMLRDGSEDEGQGEEQGEFGEMVDHVTESALAHIEEAFMEPEEFRRKHLRE</sequence>
<gene>
    <name evidence="2" type="ORF">BLS_009991</name>
</gene>
<feature type="compositionally biased region" description="Basic and acidic residues" evidence="1">
    <location>
        <begin position="185"/>
        <end position="211"/>
    </location>
</feature>
<feature type="region of interest" description="Disordered" evidence="1">
    <location>
        <begin position="43"/>
        <end position="102"/>
    </location>
</feature>